<evidence type="ECO:0000313" key="2">
    <source>
        <dbReference type="Proteomes" id="UP000694232"/>
    </source>
</evidence>
<gene>
    <name evidence="1" type="ORF">KNV97_20955</name>
</gene>
<dbReference type="AlphaFoldDB" id="A0A975YQA3"/>
<keyword evidence="2" id="KW-1185">Reference proteome</keyword>
<evidence type="ECO:0000313" key="1">
    <source>
        <dbReference type="EMBL" id="QXO19395.1"/>
    </source>
</evidence>
<dbReference type="EMBL" id="CP076643">
    <property type="protein sequence ID" value="QXO19395.1"/>
    <property type="molecule type" value="Genomic_DNA"/>
</dbReference>
<dbReference type="Proteomes" id="UP000694232">
    <property type="component" value="Chromosome 1"/>
</dbReference>
<proteinExistence type="predicted"/>
<accession>A0A975YQA3</accession>
<dbReference type="KEGG" id="vos:KNV97_20955"/>
<sequence length="80" mass="9428">MWLRVALCGWLTPTLSGAVDIDFSGRLRTQDNDEPIRSVGFKFAFAFVVIVTPQRRWLLWRDSCRDGDYRQLLVRLKREL</sequence>
<protein>
    <submittedName>
        <fullName evidence="1">Uncharacterized protein</fullName>
    </submittedName>
</protein>
<organism evidence="1 2">
    <name type="scientific">Vibrio ostreae</name>
    <dbReference type="NCBI Taxonomy" id="2841925"/>
    <lineage>
        <taxon>Bacteria</taxon>
        <taxon>Pseudomonadati</taxon>
        <taxon>Pseudomonadota</taxon>
        <taxon>Gammaproteobacteria</taxon>
        <taxon>Vibrionales</taxon>
        <taxon>Vibrionaceae</taxon>
        <taxon>Vibrio</taxon>
    </lineage>
</organism>
<name>A0A975YQA3_9VIBR</name>
<reference evidence="1" key="1">
    <citation type="submission" date="2021-06" db="EMBL/GenBank/DDBJ databases">
        <title>Vibrio nov. sp., novel gut bacterium isolated from Yellow Sea oyster.</title>
        <authorList>
            <person name="Muhammad N."/>
            <person name="Nguyen T.H."/>
            <person name="Lee Y.-J."/>
            <person name="Ko J."/>
            <person name="Kim S.-G."/>
        </authorList>
    </citation>
    <scope>NUCLEOTIDE SEQUENCE</scope>
    <source>
        <strain evidence="1">OG9-811</strain>
    </source>
</reference>